<dbReference type="OrthoDB" id="4729899at2"/>
<dbReference type="Gene3D" id="3.40.50.10600">
    <property type="entry name" value="SpoIIaa-like domains"/>
    <property type="match status" value="1"/>
</dbReference>
<dbReference type="Proteomes" id="UP000192801">
    <property type="component" value="Unassembled WGS sequence"/>
</dbReference>
<protein>
    <submittedName>
        <fullName evidence="1">Uncharacterized protein</fullName>
    </submittedName>
</protein>
<gene>
    <name evidence="1" type="ORF">BST26_01330</name>
</gene>
<dbReference type="STRING" id="444597.BST26_01330"/>
<accession>A0A1X0DNW9</accession>
<organism evidence="1 2">
    <name type="scientific">Mycolicibacterium insubricum</name>
    <dbReference type="NCBI Taxonomy" id="444597"/>
    <lineage>
        <taxon>Bacteria</taxon>
        <taxon>Bacillati</taxon>
        <taxon>Actinomycetota</taxon>
        <taxon>Actinomycetes</taxon>
        <taxon>Mycobacteriales</taxon>
        <taxon>Mycobacteriaceae</taxon>
        <taxon>Mycolicibacterium</taxon>
    </lineage>
</organism>
<dbReference type="EMBL" id="MVHS01000002">
    <property type="protein sequence ID" value="ORA73842.1"/>
    <property type="molecule type" value="Genomic_DNA"/>
</dbReference>
<evidence type="ECO:0000313" key="2">
    <source>
        <dbReference type="Proteomes" id="UP000192801"/>
    </source>
</evidence>
<dbReference type="AlphaFoldDB" id="A0A1X0DNW9"/>
<keyword evidence="2" id="KW-1185">Reference proteome</keyword>
<dbReference type="InterPro" id="IPR036513">
    <property type="entry name" value="STAS_dom_sf"/>
</dbReference>
<evidence type="ECO:0000313" key="1">
    <source>
        <dbReference type="EMBL" id="ORA73842.1"/>
    </source>
</evidence>
<dbReference type="InterPro" id="IPR038396">
    <property type="entry name" value="SpoIIAA-like_sf"/>
</dbReference>
<reference evidence="1 2" key="1">
    <citation type="submission" date="2016-12" db="EMBL/GenBank/DDBJ databases">
        <title>The new phylogeny of genus Mycobacterium.</title>
        <authorList>
            <person name="Tortoli E."/>
            <person name="Trovato A."/>
            <person name="Cirillo D.M."/>
        </authorList>
    </citation>
    <scope>NUCLEOTIDE SEQUENCE [LARGE SCALE GENOMIC DNA]</scope>
    <source>
        <strain evidence="1 2">DSM 45130</strain>
    </source>
</reference>
<comment type="caution">
    <text evidence="1">The sequence shown here is derived from an EMBL/GenBank/DDBJ whole genome shotgun (WGS) entry which is preliminary data.</text>
</comment>
<dbReference type="SUPFAM" id="SSF52091">
    <property type="entry name" value="SpoIIaa-like"/>
    <property type="match status" value="1"/>
</dbReference>
<name>A0A1X0DNW9_9MYCO</name>
<sequence>MIDIDLDATTSVVVVRPSGHFEKSDFGQLAEVVDPQIEATGDLAGVIIDAPTFPGWDGLGALVSHIRFVRDHQKHVKKIALVTGSPLGDVAEHLGAHFVSAEIRHFPAGEVDAAQAWIAEGTS</sequence>
<dbReference type="RefSeq" id="WP_083029016.1">
    <property type="nucleotide sequence ID" value="NZ_AP022618.1"/>
</dbReference>
<proteinExistence type="predicted"/>
<dbReference type="InterPro" id="IPR021866">
    <property type="entry name" value="SpoIIAA-like"/>
</dbReference>
<dbReference type="Pfam" id="PF11964">
    <property type="entry name" value="SpoIIAA-like"/>
    <property type="match status" value="1"/>
</dbReference>